<comment type="caution">
    <text evidence="10">The sequence shown here is derived from an EMBL/GenBank/DDBJ whole genome shotgun (WGS) entry which is preliminary data.</text>
</comment>
<name>A0AAW1PT65_9CHLO</name>
<keyword evidence="5" id="KW-0496">Mitochondrion</keyword>
<dbReference type="GO" id="GO:0051087">
    <property type="term" value="F:protein-folding chaperone binding"/>
    <property type="evidence" value="ECO:0007669"/>
    <property type="project" value="TreeGrafter"/>
</dbReference>
<evidence type="ECO:0000256" key="3">
    <source>
        <dbReference type="ARBA" id="ARBA00022792"/>
    </source>
</evidence>
<dbReference type="PANTHER" id="PTHR10721">
    <property type="entry name" value="MITOCHONDRIAL IMPORT INNER MEMBRANE TRANSLOCASE SUBUNIT TIM44"/>
    <property type="match status" value="1"/>
</dbReference>
<dbReference type="Gene3D" id="3.10.450.240">
    <property type="match status" value="1"/>
</dbReference>
<evidence type="ECO:0000256" key="7">
    <source>
        <dbReference type="SAM" id="Coils"/>
    </source>
</evidence>
<feature type="domain" description="Tim44-like" evidence="9">
    <location>
        <begin position="269"/>
        <end position="423"/>
    </location>
</feature>
<feature type="region of interest" description="Disordered" evidence="8">
    <location>
        <begin position="166"/>
        <end position="191"/>
    </location>
</feature>
<keyword evidence="4" id="KW-0809">Transit peptide</keyword>
<accession>A0AAW1PT65</accession>
<keyword evidence="3" id="KW-0999">Mitochondrion inner membrane</keyword>
<dbReference type="GO" id="GO:0005743">
    <property type="term" value="C:mitochondrial inner membrane"/>
    <property type="evidence" value="ECO:0007669"/>
    <property type="project" value="UniProtKB-SubCell"/>
</dbReference>
<sequence>MAHRLPHLGRALRTGLAQQQQRRCQSSLQEFLKQVKTEIDSNPELKRSVSELRQQAEALKERSRLATDSLSKAAEVAKAAGQQMQQQASQVTSRVQEQAAKASQGMQGAVKSTVESVQGTIKQAGPAAGESVSADQASQQSRSFLARLQSMAATVRDEVAAAVLPQSHTESATKARPVARAPETPAGEGPSALMAVPETRWQKQWRELSEKLSGHPLFRRLSKLTAGNPVVEKGKDVADNLRERWETSDSPLVHRVQDMKDNLFTETEGGLALRELRARDPNFDMVLFLRHVKVDVPVIIRAYLQGKVEVLKEHCTPEMVERLTGIINHQKAQGVIPDATLLDVSDVELVDLKFVEDDPVVVVQFSCQQINCGRDSYGNVVEGGPSEVQRWYYYWALQQDPAGFIGTDGKAYPPRWQLREMMVRGMHHLL</sequence>
<evidence type="ECO:0000256" key="4">
    <source>
        <dbReference type="ARBA" id="ARBA00022946"/>
    </source>
</evidence>
<feature type="coiled-coil region" evidence="7">
    <location>
        <begin position="42"/>
        <end position="69"/>
    </location>
</feature>
<dbReference type="GO" id="GO:0030150">
    <property type="term" value="P:protein import into mitochondrial matrix"/>
    <property type="evidence" value="ECO:0007669"/>
    <property type="project" value="TreeGrafter"/>
</dbReference>
<dbReference type="InterPro" id="IPR007379">
    <property type="entry name" value="Tim44-like_dom"/>
</dbReference>
<dbReference type="Pfam" id="PF04280">
    <property type="entry name" value="Tim44"/>
    <property type="match status" value="1"/>
</dbReference>
<dbReference type="SMART" id="SM00978">
    <property type="entry name" value="Tim44"/>
    <property type="match status" value="1"/>
</dbReference>
<evidence type="ECO:0000313" key="10">
    <source>
        <dbReference type="EMBL" id="KAK9816836.1"/>
    </source>
</evidence>
<evidence type="ECO:0000256" key="5">
    <source>
        <dbReference type="ARBA" id="ARBA00023128"/>
    </source>
</evidence>
<comment type="subcellular location">
    <subcellularLocation>
        <location evidence="1">Mitochondrion inner membrane</location>
    </subcellularLocation>
</comment>
<organism evidence="10 11">
    <name type="scientific">[Myrmecia] bisecta</name>
    <dbReference type="NCBI Taxonomy" id="41462"/>
    <lineage>
        <taxon>Eukaryota</taxon>
        <taxon>Viridiplantae</taxon>
        <taxon>Chlorophyta</taxon>
        <taxon>core chlorophytes</taxon>
        <taxon>Trebouxiophyceae</taxon>
        <taxon>Trebouxiales</taxon>
        <taxon>Trebouxiaceae</taxon>
        <taxon>Myrmecia</taxon>
    </lineage>
</organism>
<keyword evidence="11" id="KW-1185">Reference proteome</keyword>
<keyword evidence="6" id="KW-0472">Membrane</keyword>
<gene>
    <name evidence="10" type="ORF">WJX72_005698</name>
</gene>
<dbReference type="EMBL" id="JALJOR010000005">
    <property type="protein sequence ID" value="KAK9816836.1"/>
    <property type="molecule type" value="Genomic_DNA"/>
</dbReference>
<evidence type="ECO:0000256" key="2">
    <source>
        <dbReference type="ARBA" id="ARBA00009597"/>
    </source>
</evidence>
<evidence type="ECO:0000313" key="11">
    <source>
        <dbReference type="Proteomes" id="UP001489004"/>
    </source>
</evidence>
<dbReference type="Proteomes" id="UP001489004">
    <property type="component" value="Unassembled WGS sequence"/>
</dbReference>
<dbReference type="PANTHER" id="PTHR10721:SF1">
    <property type="entry name" value="MITOCHONDRIAL IMPORT INNER MEMBRANE TRANSLOCASE SUBUNIT TIM44"/>
    <property type="match status" value="1"/>
</dbReference>
<reference evidence="10 11" key="1">
    <citation type="journal article" date="2024" name="Nat. Commun.">
        <title>Phylogenomics reveals the evolutionary origins of lichenization in chlorophyte algae.</title>
        <authorList>
            <person name="Puginier C."/>
            <person name="Libourel C."/>
            <person name="Otte J."/>
            <person name="Skaloud P."/>
            <person name="Haon M."/>
            <person name="Grisel S."/>
            <person name="Petersen M."/>
            <person name="Berrin J.G."/>
            <person name="Delaux P.M."/>
            <person name="Dal Grande F."/>
            <person name="Keller J."/>
        </authorList>
    </citation>
    <scope>NUCLEOTIDE SEQUENCE [LARGE SCALE GENOMIC DNA]</scope>
    <source>
        <strain evidence="10 11">SAG 2043</strain>
    </source>
</reference>
<evidence type="ECO:0000256" key="1">
    <source>
        <dbReference type="ARBA" id="ARBA00004273"/>
    </source>
</evidence>
<comment type="similarity">
    <text evidence="2">Belongs to the Tim44 family.</text>
</comment>
<evidence type="ECO:0000256" key="6">
    <source>
        <dbReference type="ARBA" id="ARBA00023136"/>
    </source>
</evidence>
<dbReference type="InterPro" id="IPR032710">
    <property type="entry name" value="NTF2-like_dom_sf"/>
</dbReference>
<evidence type="ECO:0000259" key="9">
    <source>
        <dbReference type="SMART" id="SM00978"/>
    </source>
</evidence>
<dbReference type="InterPro" id="IPR039544">
    <property type="entry name" value="Tim44-like"/>
</dbReference>
<dbReference type="AlphaFoldDB" id="A0AAW1PT65"/>
<evidence type="ECO:0000256" key="8">
    <source>
        <dbReference type="SAM" id="MobiDB-lite"/>
    </source>
</evidence>
<keyword evidence="7" id="KW-0175">Coiled coil</keyword>
<proteinExistence type="inferred from homology"/>
<dbReference type="SUPFAM" id="SSF54427">
    <property type="entry name" value="NTF2-like"/>
    <property type="match status" value="1"/>
</dbReference>
<protein>
    <recommendedName>
        <fullName evidence="9">Tim44-like domain-containing protein</fullName>
    </recommendedName>
</protein>